<dbReference type="InterPro" id="IPR015915">
    <property type="entry name" value="Kelch-typ_b-propeller"/>
</dbReference>
<accession>A0ABP0Y195</accession>
<sequence>MILISDMKMREKSRSFKYLSKFSGLTVATAKPKDVPSSPPASLSPEMDPGIWSRLPPELLDHVLSFLPLRTYFNLRSTCKHFDSLLYSPSFVSKHSDSSFSSFLLLAHPQCFTQFSLYDSTLGTWRSFPFSLSVSLLSATPSTALLSTANGLVCFSLRNSCSFLVCNFLTKSSRLIEFPCHPFAFELLTLVSVPLGYKIFTLFSDSALVFDSRDHSWRRFDNFEPILGDNHRQEAAYYNGRLYFVTPEPFSIVSFDLDNGEWEQTDIVMPEELTFVRLVSDGDRKLYMIGGTGTNGISRSLRLWEFSEQGNWVEVESVPQMICKKFMSICYHNYEHVYCFWHQGTICLCCFTWPEILYYKFCRRSWHWLPKCPSLPERWSCGFRWFSFVPELYASP</sequence>
<dbReference type="Proteomes" id="UP001642487">
    <property type="component" value="Chromosome 11"/>
</dbReference>
<evidence type="ECO:0000313" key="3">
    <source>
        <dbReference type="Proteomes" id="UP001642487"/>
    </source>
</evidence>
<dbReference type="InterPro" id="IPR011043">
    <property type="entry name" value="Gal_Oxase/kelch_b-propeller"/>
</dbReference>
<dbReference type="SUPFAM" id="SSF50965">
    <property type="entry name" value="Galactose oxidase, central domain"/>
    <property type="match status" value="1"/>
</dbReference>
<dbReference type="InterPro" id="IPR036047">
    <property type="entry name" value="F-box-like_dom_sf"/>
</dbReference>
<name>A0ABP0Y195_9ROSI</name>
<dbReference type="SUPFAM" id="SSF81383">
    <property type="entry name" value="F-box domain"/>
    <property type="match status" value="1"/>
</dbReference>
<organism evidence="2 3">
    <name type="scientific">Citrullus colocynthis</name>
    <name type="common">colocynth</name>
    <dbReference type="NCBI Taxonomy" id="252529"/>
    <lineage>
        <taxon>Eukaryota</taxon>
        <taxon>Viridiplantae</taxon>
        <taxon>Streptophyta</taxon>
        <taxon>Embryophyta</taxon>
        <taxon>Tracheophyta</taxon>
        <taxon>Spermatophyta</taxon>
        <taxon>Magnoliopsida</taxon>
        <taxon>eudicotyledons</taxon>
        <taxon>Gunneridae</taxon>
        <taxon>Pentapetalae</taxon>
        <taxon>rosids</taxon>
        <taxon>fabids</taxon>
        <taxon>Cucurbitales</taxon>
        <taxon>Cucurbitaceae</taxon>
        <taxon>Benincaseae</taxon>
        <taxon>Citrullus</taxon>
    </lineage>
</organism>
<dbReference type="PANTHER" id="PTHR31672:SF12">
    <property type="entry name" value="F-BOX DOMAIN-CONTAINING PROTEIN"/>
    <property type="match status" value="1"/>
</dbReference>
<dbReference type="InterPro" id="IPR050796">
    <property type="entry name" value="SCF_F-box_component"/>
</dbReference>
<evidence type="ECO:0000259" key="1">
    <source>
        <dbReference type="PROSITE" id="PS50181"/>
    </source>
</evidence>
<dbReference type="InterPro" id="IPR001810">
    <property type="entry name" value="F-box_dom"/>
</dbReference>
<dbReference type="Gene3D" id="1.20.1280.50">
    <property type="match status" value="1"/>
</dbReference>
<keyword evidence="3" id="KW-1185">Reference proteome</keyword>
<protein>
    <recommendedName>
        <fullName evidence="1">F-box domain-containing protein</fullName>
    </recommendedName>
</protein>
<feature type="domain" description="F-box" evidence="1">
    <location>
        <begin position="49"/>
        <end position="103"/>
    </location>
</feature>
<proteinExistence type="predicted"/>
<dbReference type="PANTHER" id="PTHR31672">
    <property type="entry name" value="BNACNNG10540D PROTEIN"/>
    <property type="match status" value="1"/>
</dbReference>
<dbReference type="Gene3D" id="2.120.10.80">
    <property type="entry name" value="Kelch-type beta propeller"/>
    <property type="match status" value="1"/>
</dbReference>
<dbReference type="EMBL" id="OZ021745">
    <property type="protein sequence ID" value="CAK9312517.1"/>
    <property type="molecule type" value="Genomic_DNA"/>
</dbReference>
<dbReference type="Pfam" id="PF00646">
    <property type="entry name" value="F-box"/>
    <property type="match status" value="1"/>
</dbReference>
<dbReference type="PROSITE" id="PS50181">
    <property type="entry name" value="FBOX"/>
    <property type="match status" value="1"/>
</dbReference>
<evidence type="ECO:0000313" key="2">
    <source>
        <dbReference type="EMBL" id="CAK9312517.1"/>
    </source>
</evidence>
<reference evidence="2 3" key="1">
    <citation type="submission" date="2024-03" db="EMBL/GenBank/DDBJ databases">
        <authorList>
            <person name="Gkanogiannis A."/>
            <person name="Becerra Lopez-Lavalle L."/>
        </authorList>
    </citation>
    <scope>NUCLEOTIDE SEQUENCE [LARGE SCALE GENOMIC DNA]</scope>
</reference>
<dbReference type="SMART" id="SM00256">
    <property type="entry name" value="FBOX"/>
    <property type="match status" value="1"/>
</dbReference>
<gene>
    <name evidence="2" type="ORF">CITCOLO1_LOCUS4210</name>
</gene>